<dbReference type="Gene3D" id="3.40.50.11010">
    <property type="match status" value="1"/>
</dbReference>
<evidence type="ECO:0000259" key="1">
    <source>
        <dbReference type="Pfam" id="PF22059"/>
    </source>
</evidence>
<dbReference type="Proteomes" id="UP000179145">
    <property type="component" value="Chromosome"/>
</dbReference>
<dbReference type="Pfam" id="PF22059">
    <property type="entry name" value="GumK_N"/>
    <property type="match status" value="1"/>
</dbReference>
<dbReference type="eggNOG" id="COG0438">
    <property type="taxonomic scope" value="Bacteria"/>
</dbReference>
<reference evidence="2 3" key="1">
    <citation type="journal article" date="2016" name="Microb. Cell Fact.">
        <title>Dissection of exopolysaccharide biosynthesis in Kozakia baliensis.</title>
        <authorList>
            <person name="Brandt J.U."/>
            <person name="Jakob F."/>
            <person name="Behr J."/>
            <person name="Geissler A.J."/>
            <person name="Vogel R.F."/>
        </authorList>
    </citation>
    <scope>NUCLEOTIDE SEQUENCE [LARGE SCALE GENOMIC DNA]</scope>
    <source>
        <strain evidence="2 3">DSM 14400</strain>
    </source>
</reference>
<dbReference type="RefSeq" id="WP_070402346.1">
    <property type="nucleotide sequence ID" value="NZ_BJVW01000014.1"/>
</dbReference>
<dbReference type="InterPro" id="IPR054299">
    <property type="entry name" value="GumK_N"/>
</dbReference>
<dbReference type="Gene3D" id="3.40.50.2000">
    <property type="entry name" value="Glycogen Phosphorylase B"/>
    <property type="match status" value="1"/>
</dbReference>
<dbReference type="KEGG" id="kba:A0U89_05135"/>
<dbReference type="STRING" id="153496.A0U89_05135"/>
<keyword evidence="3" id="KW-1185">Reference proteome</keyword>
<dbReference type="SUPFAM" id="SSF53756">
    <property type="entry name" value="UDP-Glycosyltransferase/glycogen phosphorylase"/>
    <property type="match status" value="1"/>
</dbReference>
<dbReference type="OrthoDB" id="5443996at2"/>
<name>A0A1D8USJ5_9PROT</name>
<dbReference type="EMBL" id="CP014674">
    <property type="protein sequence ID" value="AOX16608.1"/>
    <property type="molecule type" value="Genomic_DNA"/>
</dbReference>
<evidence type="ECO:0000313" key="2">
    <source>
        <dbReference type="EMBL" id="AOX16608.1"/>
    </source>
</evidence>
<accession>A0A1D8USJ5</accession>
<protein>
    <submittedName>
        <fullName evidence="2">Polysaccharide biosynthesis protein GumK</fullName>
    </submittedName>
</protein>
<evidence type="ECO:0000313" key="3">
    <source>
        <dbReference type="Proteomes" id="UP000179145"/>
    </source>
</evidence>
<proteinExistence type="predicted"/>
<sequence>MPRSLVISVHDFRSRRKASVHFITQELAKRGATRFFSVGFSRLSEHRGDTRTDLKDRANRTEIVDGVQCYLYHKTWHPFTLRKAALLPFERLLFRAYRATMPSIFRRWVRWADFIFVESGMSPIFIADIRRLNPNAKIIYLASDDLSVVGAAETVKRDFVKHFDKIDTVRLPSRFLLDGLPHGRSAVFAPHGIDRSLAEKSYPNPYGTRKGCVSVGSMLFDASFFNIAAPLFPDVDFHIIGAGKAVEGLDDRPNIIVHAEMPFAETLPYVQHAAFGVAPYRDADTPKYLIDTSLKLKQFGLFGIPAVCPDFALGDTVGRFGYRPGNADSISAAIKSALAYDTPISIDAPSWSDIVDRLLTPDRFPEHRFSSAG</sequence>
<organism evidence="2 3">
    <name type="scientific">Kozakia baliensis</name>
    <dbReference type="NCBI Taxonomy" id="153496"/>
    <lineage>
        <taxon>Bacteria</taxon>
        <taxon>Pseudomonadati</taxon>
        <taxon>Pseudomonadota</taxon>
        <taxon>Alphaproteobacteria</taxon>
        <taxon>Acetobacterales</taxon>
        <taxon>Acetobacteraceae</taxon>
        <taxon>Kozakia</taxon>
    </lineage>
</organism>
<dbReference type="AlphaFoldDB" id="A0A1D8USJ5"/>
<feature type="domain" description="Glucuronosyltransferase GumK N-terminal" evidence="1">
    <location>
        <begin position="6"/>
        <end position="172"/>
    </location>
</feature>
<gene>
    <name evidence="2" type="ORF">A0U89_05135</name>
</gene>